<dbReference type="EMBL" id="RBNS01000218">
    <property type="protein sequence ID" value="RML51489.1"/>
    <property type="molecule type" value="Genomic_DNA"/>
</dbReference>
<evidence type="ECO:0008006" key="3">
    <source>
        <dbReference type="Google" id="ProtNLM"/>
    </source>
</evidence>
<proteinExistence type="predicted"/>
<dbReference type="AlphaFoldDB" id="A0A3M2WJ11"/>
<dbReference type="Pfam" id="PF13589">
    <property type="entry name" value="HATPase_c_3"/>
    <property type="match status" value="1"/>
</dbReference>
<evidence type="ECO:0000313" key="1">
    <source>
        <dbReference type="EMBL" id="RML51489.1"/>
    </source>
</evidence>
<accession>A0A3M2WJ11</accession>
<protein>
    <recommendedName>
        <fullName evidence="3">DNA mismatch repair protein</fullName>
    </recommendedName>
</protein>
<dbReference type="GO" id="GO:0003676">
    <property type="term" value="F:nucleic acid binding"/>
    <property type="evidence" value="ECO:0007669"/>
    <property type="project" value="InterPro"/>
</dbReference>
<gene>
    <name evidence="1" type="ORF">ALQ94_101612</name>
</gene>
<dbReference type="InterPro" id="IPR011856">
    <property type="entry name" value="tRNA_endonuc-like_dom_sf"/>
</dbReference>
<name>A0A3M2WJ11_PSEA0</name>
<reference evidence="1 2" key="1">
    <citation type="submission" date="2018-08" db="EMBL/GenBank/DDBJ databases">
        <title>Recombination of ecologically and evolutionarily significant loci maintains genetic cohesion in the Pseudomonas syringae species complex.</title>
        <authorList>
            <person name="Dillon M."/>
            <person name="Thakur S."/>
            <person name="Almeida R.N.D."/>
            <person name="Weir B.S."/>
            <person name="Guttman D.S."/>
        </authorList>
    </citation>
    <scope>NUCLEOTIDE SEQUENCE [LARGE SCALE GENOMIC DNA]</scope>
    <source>
        <strain evidence="1 2">19322</strain>
    </source>
</reference>
<dbReference type="SUPFAM" id="SSF55874">
    <property type="entry name" value="ATPase domain of HSP90 chaperone/DNA topoisomerase II/histidine kinase"/>
    <property type="match status" value="1"/>
</dbReference>
<organism evidence="1 2">
    <name type="scientific">Pseudomonas amygdali pv. morsprunorum</name>
    <dbReference type="NCBI Taxonomy" id="129138"/>
    <lineage>
        <taxon>Bacteria</taxon>
        <taxon>Pseudomonadati</taxon>
        <taxon>Pseudomonadota</taxon>
        <taxon>Gammaproteobacteria</taxon>
        <taxon>Pseudomonadales</taxon>
        <taxon>Pseudomonadaceae</taxon>
        <taxon>Pseudomonas</taxon>
        <taxon>Pseudomonas amygdali</taxon>
    </lineage>
</organism>
<evidence type="ECO:0000313" key="2">
    <source>
        <dbReference type="Proteomes" id="UP000277952"/>
    </source>
</evidence>
<dbReference type="Proteomes" id="UP000277952">
    <property type="component" value="Unassembled WGS sequence"/>
</dbReference>
<dbReference type="Gene3D" id="3.40.1350.10">
    <property type="match status" value="1"/>
</dbReference>
<dbReference type="InterPro" id="IPR036890">
    <property type="entry name" value="HATPase_C_sf"/>
</dbReference>
<dbReference type="Gene3D" id="3.30.565.10">
    <property type="entry name" value="Histidine kinase-like ATPase, C-terminal domain"/>
    <property type="match status" value="1"/>
</dbReference>
<comment type="caution">
    <text evidence="1">The sequence shown here is derived from an EMBL/GenBank/DDBJ whole genome shotgun (WGS) entry which is preliminary data.</text>
</comment>
<sequence>MCNHAGKSGLTQRGNDAMDASVEKFEEQDFYLEIDLNVLNHLGIGLYSSTPAVVTEIVANAWDADANLVDVDIQDDKIVVQDDGHGMGPGELQARFLRVGYARRDQPKGNKSDTFERPVMGRKGIGKLAMFSLADQIDIWTKKKGLPAVSARINVEQLRLDIQSAKQYVLEKQDVEYEWGDRTGTRIVLSKLTAGTDKTESFLRPRIARRFSVLGDLHQFKVVIGDAEITTQDRGYHSDVQFWWDLENETRAAQKPLLKNLATDEEGHECIKRVNDTVVVGPHAYNLRGFIATVAKPKSLKKTDDNINQISLFANGRVFQEDMLKDIGNAKVFNSYIVGEIHADFLDADGIDRATANRESVKTGDPLVSAVRAWLKNTLDEIADQWDEWRRQQNVDSDDDRTKIALERWYETLTDKRDRKLAQRLITPILSAEHSNDNVKNQDIKRDLIRSAIVGFEKLRIRKQLDKLEKITDVLSVEFQRLFLNLDSIEATHYHEITRSRLQVIEKFEKEIANTDALEKVAQNYLFDHLWLLDPTWGPVGESRVMEKTLTAELKEIAPDASTGARIDIAYRTSTGRHVIVELKKPDKKSVDVDDLIKQGRKYRGAVNEYLRKQSDMGGLNGRKPPIDVVFVTAELPRTTDGDVPEILRKNEMQSFTYKGMIVNARRAYQEYLDASPSVSVIDDIVSNIT</sequence>